<gene>
    <name evidence="7" type="ORF">LITE_LOCUS3897</name>
</gene>
<protein>
    <recommendedName>
        <fullName evidence="6">Ammonium transporter AmtB-like domain-containing protein</fullName>
    </recommendedName>
</protein>
<evidence type="ECO:0000313" key="7">
    <source>
        <dbReference type="EMBL" id="CAI0383189.1"/>
    </source>
</evidence>
<dbReference type="PANTHER" id="PTHR11730:SF121">
    <property type="entry name" value="AMMONIUM TRANSPORTER 1 MEMBER 1"/>
    <property type="match status" value="1"/>
</dbReference>
<keyword evidence="8" id="KW-1185">Reference proteome</keyword>
<dbReference type="Pfam" id="PF00909">
    <property type="entry name" value="Ammonium_transp"/>
    <property type="match status" value="1"/>
</dbReference>
<keyword evidence="4 5" id="KW-0472">Membrane</keyword>
<dbReference type="SUPFAM" id="SSF111352">
    <property type="entry name" value="Ammonium transporter"/>
    <property type="match status" value="1"/>
</dbReference>
<sequence length="262" mass="27436">MVGGIAGLWGALIEGPRIGRFGGSGRAVALRGHSASLVVLGTFLLWFGWYGFNPGSFAKILVPYPTNAGGAYYGQWSAIGRTAVTTTLSGCTAALTTLFGKRVLSGHWNVTDVCNGLLGGLAAITASCSVVEPWAAVICGFVASLVLMGCNKLAEKFKFDDPLEAAQLHGGGGGGRLLAAHLVQVVVIVGWVSATMGPLFFILHKLKLLRISAEDELAGMDLTRHGGFAYAYHDQGEEDGSDQNGGIRLSRVEPTATTRQIV</sequence>
<evidence type="ECO:0000256" key="3">
    <source>
        <dbReference type="ARBA" id="ARBA00022989"/>
    </source>
</evidence>
<feature type="domain" description="Ammonium transporter AmtB-like" evidence="6">
    <location>
        <begin position="1"/>
        <end position="173"/>
    </location>
</feature>
<evidence type="ECO:0000256" key="5">
    <source>
        <dbReference type="SAM" id="Phobius"/>
    </source>
</evidence>
<evidence type="ECO:0000313" key="8">
    <source>
        <dbReference type="Proteomes" id="UP001154282"/>
    </source>
</evidence>
<dbReference type="Proteomes" id="UP001154282">
    <property type="component" value="Unassembled WGS sequence"/>
</dbReference>
<dbReference type="PANTHER" id="PTHR11730">
    <property type="entry name" value="AMMONIUM TRANSPORTER"/>
    <property type="match status" value="1"/>
</dbReference>
<evidence type="ECO:0000259" key="6">
    <source>
        <dbReference type="Pfam" id="PF00909"/>
    </source>
</evidence>
<feature type="transmembrane region" description="Helical" evidence="5">
    <location>
        <begin position="178"/>
        <end position="203"/>
    </location>
</feature>
<accession>A0AAV0HD67</accession>
<comment type="subcellular location">
    <subcellularLocation>
        <location evidence="1">Membrane</location>
        <topology evidence="1">Multi-pass membrane protein</topology>
    </subcellularLocation>
</comment>
<name>A0AAV0HD67_9ROSI</name>
<reference evidence="7" key="1">
    <citation type="submission" date="2022-08" db="EMBL/GenBank/DDBJ databases">
        <authorList>
            <person name="Gutierrez-Valencia J."/>
        </authorList>
    </citation>
    <scope>NUCLEOTIDE SEQUENCE</scope>
</reference>
<evidence type="ECO:0000256" key="4">
    <source>
        <dbReference type="ARBA" id="ARBA00023136"/>
    </source>
</evidence>
<organism evidence="7 8">
    <name type="scientific">Linum tenue</name>
    <dbReference type="NCBI Taxonomy" id="586396"/>
    <lineage>
        <taxon>Eukaryota</taxon>
        <taxon>Viridiplantae</taxon>
        <taxon>Streptophyta</taxon>
        <taxon>Embryophyta</taxon>
        <taxon>Tracheophyta</taxon>
        <taxon>Spermatophyta</taxon>
        <taxon>Magnoliopsida</taxon>
        <taxon>eudicotyledons</taxon>
        <taxon>Gunneridae</taxon>
        <taxon>Pentapetalae</taxon>
        <taxon>rosids</taxon>
        <taxon>fabids</taxon>
        <taxon>Malpighiales</taxon>
        <taxon>Linaceae</taxon>
        <taxon>Linum</taxon>
    </lineage>
</organism>
<evidence type="ECO:0000256" key="1">
    <source>
        <dbReference type="ARBA" id="ARBA00004141"/>
    </source>
</evidence>
<dbReference type="GO" id="GO:0005886">
    <property type="term" value="C:plasma membrane"/>
    <property type="evidence" value="ECO:0007669"/>
    <property type="project" value="TreeGrafter"/>
</dbReference>
<keyword evidence="2 5" id="KW-0812">Transmembrane</keyword>
<proteinExistence type="predicted"/>
<dbReference type="GO" id="GO:0008519">
    <property type="term" value="F:ammonium channel activity"/>
    <property type="evidence" value="ECO:0007669"/>
    <property type="project" value="InterPro"/>
</dbReference>
<dbReference type="EMBL" id="CAMGYJ010000002">
    <property type="protein sequence ID" value="CAI0383189.1"/>
    <property type="molecule type" value="Genomic_DNA"/>
</dbReference>
<dbReference type="InterPro" id="IPR029020">
    <property type="entry name" value="Ammonium/urea_transptr"/>
</dbReference>
<dbReference type="AlphaFoldDB" id="A0AAV0HD67"/>
<feature type="transmembrane region" description="Helical" evidence="5">
    <location>
        <begin position="34"/>
        <end position="52"/>
    </location>
</feature>
<dbReference type="Gene3D" id="1.10.3430.10">
    <property type="entry name" value="Ammonium transporter AmtB like domains"/>
    <property type="match status" value="1"/>
</dbReference>
<comment type="caution">
    <text evidence="7">The sequence shown here is derived from an EMBL/GenBank/DDBJ whole genome shotgun (WGS) entry which is preliminary data.</text>
</comment>
<evidence type="ECO:0000256" key="2">
    <source>
        <dbReference type="ARBA" id="ARBA00022692"/>
    </source>
</evidence>
<dbReference type="InterPro" id="IPR024041">
    <property type="entry name" value="NH4_transpt_AmtB-like_dom"/>
</dbReference>
<dbReference type="GO" id="GO:0097272">
    <property type="term" value="P:ammonium homeostasis"/>
    <property type="evidence" value="ECO:0007669"/>
    <property type="project" value="TreeGrafter"/>
</dbReference>
<keyword evidence="3 5" id="KW-1133">Transmembrane helix</keyword>